<feature type="signal peptide" evidence="1">
    <location>
        <begin position="1"/>
        <end position="17"/>
    </location>
</feature>
<sequence>MKLVTFCLALFLCNVNGQFGMLNRNDGAKVEDNLQEASIGVDGTVDAKYESLARELQSAAPISAEDALHIAILLEEAKIDAETAVLLSQMPKEAVQELKASSTPIEIVNGLKANLHELKAVEILFSNPERAVIEMEKEGLIEKKRVDFYKKNPSVLKDDTNKAIYFAFVSLAAAGGYL</sequence>
<dbReference type="Proteomes" id="UP001295423">
    <property type="component" value="Unassembled WGS sequence"/>
</dbReference>
<keyword evidence="3" id="KW-1185">Reference proteome</keyword>
<evidence type="ECO:0000313" key="3">
    <source>
        <dbReference type="Proteomes" id="UP001295423"/>
    </source>
</evidence>
<accession>A0AAD2G3V8</accession>
<evidence type="ECO:0008006" key="4">
    <source>
        <dbReference type="Google" id="ProtNLM"/>
    </source>
</evidence>
<gene>
    <name evidence="2" type="ORF">CYCCA115_LOCUS19421</name>
</gene>
<dbReference type="EMBL" id="CAKOGP040002091">
    <property type="protein sequence ID" value="CAJ1961883.1"/>
    <property type="molecule type" value="Genomic_DNA"/>
</dbReference>
<dbReference type="AlphaFoldDB" id="A0AAD2G3V8"/>
<feature type="chain" id="PRO_5042214496" description="Magnesium transporter MgtE intracellular domain-containing protein" evidence="1">
    <location>
        <begin position="18"/>
        <end position="178"/>
    </location>
</feature>
<evidence type="ECO:0000313" key="2">
    <source>
        <dbReference type="EMBL" id="CAJ1961883.1"/>
    </source>
</evidence>
<protein>
    <recommendedName>
        <fullName evidence="4">Magnesium transporter MgtE intracellular domain-containing protein</fullName>
    </recommendedName>
</protein>
<organism evidence="2 3">
    <name type="scientific">Cylindrotheca closterium</name>
    <dbReference type="NCBI Taxonomy" id="2856"/>
    <lineage>
        <taxon>Eukaryota</taxon>
        <taxon>Sar</taxon>
        <taxon>Stramenopiles</taxon>
        <taxon>Ochrophyta</taxon>
        <taxon>Bacillariophyta</taxon>
        <taxon>Bacillariophyceae</taxon>
        <taxon>Bacillariophycidae</taxon>
        <taxon>Bacillariales</taxon>
        <taxon>Bacillariaceae</taxon>
        <taxon>Cylindrotheca</taxon>
    </lineage>
</organism>
<comment type="caution">
    <text evidence="2">The sequence shown here is derived from an EMBL/GenBank/DDBJ whole genome shotgun (WGS) entry which is preliminary data.</text>
</comment>
<name>A0AAD2G3V8_9STRA</name>
<keyword evidence="1" id="KW-0732">Signal</keyword>
<reference evidence="2" key="1">
    <citation type="submission" date="2023-08" db="EMBL/GenBank/DDBJ databases">
        <authorList>
            <person name="Audoor S."/>
            <person name="Bilcke G."/>
        </authorList>
    </citation>
    <scope>NUCLEOTIDE SEQUENCE</scope>
</reference>
<evidence type="ECO:0000256" key="1">
    <source>
        <dbReference type="SAM" id="SignalP"/>
    </source>
</evidence>
<proteinExistence type="predicted"/>